<dbReference type="Proteomes" id="UP000266144">
    <property type="component" value="Unassembled WGS sequence"/>
</dbReference>
<reference evidence="8 9" key="3">
    <citation type="submission" date="2018-02" db="EMBL/GenBank/DDBJ databases">
        <authorList>
            <person name="Handem S."/>
        </authorList>
    </citation>
    <scope>NUCLEOTIDE SEQUENCE [LARGE SCALE GENOMIC DNA]</scope>
    <source>
        <strain evidence="5 10">Spain2270</strain>
        <strain evidence="8">Spain3473</strain>
        <strain evidence="9">Spain939</strain>
    </source>
</reference>
<evidence type="ECO:0000313" key="2">
    <source>
        <dbReference type="EMBL" id="CKB24213.1"/>
    </source>
</evidence>
<accession>A0A1S9ZHV1</accession>
<organism evidence="2 6">
    <name type="scientific">Streptococcus pseudopneumoniae</name>
    <dbReference type="NCBI Taxonomy" id="257758"/>
    <lineage>
        <taxon>Bacteria</taxon>
        <taxon>Bacillati</taxon>
        <taxon>Bacillota</taxon>
        <taxon>Bacilli</taxon>
        <taxon>Lactobacillales</taxon>
        <taxon>Streptococcaceae</taxon>
        <taxon>Streptococcus</taxon>
    </lineage>
</organism>
<name>A0A0U0D3G9_9STRE</name>
<dbReference type="EMBL" id="PTTJ01000074">
    <property type="protein sequence ID" value="RJP13013.1"/>
    <property type="molecule type" value="Genomic_DNA"/>
</dbReference>
<evidence type="ECO:0000313" key="7">
    <source>
        <dbReference type="Proteomes" id="UP000048179"/>
    </source>
</evidence>
<reference evidence="3" key="4">
    <citation type="submission" date="2018-02" db="EMBL/GenBank/DDBJ databases">
        <authorList>
            <person name="Cohen D.B."/>
            <person name="Kent A.D."/>
        </authorList>
    </citation>
    <scope>NUCLEOTIDE SEQUENCE</scope>
    <source>
        <strain evidence="3">Spain3473</strain>
        <strain evidence="4">Spain939</strain>
    </source>
</reference>
<keyword evidence="3" id="KW-0378">Hydrolase</keyword>
<sequence length="44" mass="5092">MSNFKEKLPIFQSNDVQISNVVNAVWSIANTLRGAYRSDKYRVM</sequence>
<keyword evidence="10" id="KW-1185">Reference proteome</keyword>
<dbReference type="EMBL" id="PTQV01000057">
    <property type="protein sequence ID" value="RJP80252.1"/>
    <property type="molecule type" value="Genomic_DNA"/>
</dbReference>
<dbReference type="Proteomes" id="UP000285038">
    <property type="component" value="Unassembled WGS sequence"/>
</dbReference>
<evidence type="ECO:0000313" key="1">
    <source>
        <dbReference type="EMBL" id="CEY65893.1"/>
    </source>
</evidence>
<dbReference type="AlphaFoldDB" id="A0A0U0D3G9"/>
<dbReference type="GO" id="GO:0008168">
    <property type="term" value="F:methyltransferase activity"/>
    <property type="evidence" value="ECO:0007669"/>
    <property type="project" value="UniProtKB-KW"/>
</dbReference>
<dbReference type="Proteomes" id="UP000265600">
    <property type="component" value="Unassembled WGS sequence"/>
</dbReference>
<dbReference type="GO" id="GO:0032259">
    <property type="term" value="P:methylation"/>
    <property type="evidence" value="ECO:0007669"/>
    <property type="project" value="UniProtKB-KW"/>
</dbReference>
<keyword evidence="3" id="KW-0540">Nuclease</keyword>
<dbReference type="EMBL" id="RAHZ01000011">
    <property type="protein sequence ID" value="RJY14590.1"/>
    <property type="molecule type" value="Genomic_DNA"/>
</dbReference>
<keyword evidence="2" id="KW-0808">Transferase</keyword>
<dbReference type="GO" id="GO:0004519">
    <property type="term" value="F:endonuclease activity"/>
    <property type="evidence" value="ECO:0007669"/>
    <property type="project" value="UniProtKB-KW"/>
</dbReference>
<evidence type="ECO:0000313" key="10">
    <source>
        <dbReference type="Proteomes" id="UP000285038"/>
    </source>
</evidence>
<keyword evidence="3" id="KW-0255">Endonuclease</keyword>
<evidence type="ECO:0000313" key="5">
    <source>
        <dbReference type="EMBL" id="RJY14590.1"/>
    </source>
</evidence>
<reference evidence="6 7" key="2">
    <citation type="submission" date="2015-03" db="EMBL/GenBank/DDBJ databases">
        <authorList>
            <consortium name="Pathogen Informatics"/>
        </authorList>
    </citation>
    <scope>NUCLEOTIDE SEQUENCE [LARGE SCALE GENOMIC DNA]</scope>
    <source>
        <strain evidence="6">SMRU2248</strain>
        <strain evidence="1 7">SMRU737</strain>
    </source>
</reference>
<proteinExistence type="predicted"/>
<evidence type="ECO:0000313" key="3">
    <source>
        <dbReference type="EMBL" id="RJP13013.1"/>
    </source>
</evidence>
<dbReference type="EMBL" id="CMJT01000031">
    <property type="protein sequence ID" value="CKB24213.1"/>
    <property type="molecule type" value="Genomic_DNA"/>
</dbReference>
<dbReference type="Proteomes" id="UP000041827">
    <property type="component" value="Unassembled WGS sequence"/>
</dbReference>
<accession>A0A0U0D3G9</accession>
<gene>
    <name evidence="4" type="ORF">C5O68_08995</name>
    <name evidence="3" type="ORF">C5O69_05060</name>
    <name evidence="5" type="ORF">D6867_02225</name>
    <name evidence="1" type="ORF">ERS020247_01910</name>
    <name evidence="2" type="ORF">ERS021757_02120</name>
</gene>
<evidence type="ECO:0000313" key="9">
    <source>
        <dbReference type="Proteomes" id="UP000266144"/>
    </source>
</evidence>
<evidence type="ECO:0000313" key="8">
    <source>
        <dbReference type="Proteomes" id="UP000265600"/>
    </source>
</evidence>
<protein>
    <submittedName>
        <fullName evidence="2">N-6 DNA methylase</fullName>
    </submittedName>
    <submittedName>
        <fullName evidence="3">Restriction endonuclease</fullName>
    </submittedName>
</protein>
<reference evidence="2" key="1">
    <citation type="submission" date="2015-03" db="EMBL/GenBank/DDBJ databases">
        <authorList>
            <person name="Murphy D."/>
        </authorList>
    </citation>
    <scope>NUCLEOTIDE SEQUENCE [LARGE SCALE GENOMIC DNA]</scope>
    <source>
        <strain evidence="2">SMRU2248</strain>
    </source>
</reference>
<keyword evidence="2" id="KW-0489">Methyltransferase</keyword>
<dbReference type="Proteomes" id="UP000048179">
    <property type="component" value="Unassembled WGS sequence"/>
</dbReference>
<dbReference type="EMBL" id="CFGT01000029">
    <property type="protein sequence ID" value="CEY65893.1"/>
    <property type="molecule type" value="Genomic_DNA"/>
</dbReference>
<evidence type="ECO:0000313" key="4">
    <source>
        <dbReference type="EMBL" id="RJP80252.1"/>
    </source>
</evidence>
<evidence type="ECO:0000313" key="6">
    <source>
        <dbReference type="Proteomes" id="UP000041827"/>
    </source>
</evidence>